<dbReference type="EMBL" id="JAUJYO010000009">
    <property type="protein sequence ID" value="KAK1307681.1"/>
    <property type="molecule type" value="Genomic_DNA"/>
</dbReference>
<comment type="similarity">
    <text evidence="1">Belongs to the ARG7 family.</text>
</comment>
<dbReference type="PANTHER" id="PTHR31374:SF198">
    <property type="entry name" value="AUXIN-RESPONSIVE PROTEIN SAUR72"/>
    <property type="match status" value="1"/>
</dbReference>
<dbReference type="InterPro" id="IPR003676">
    <property type="entry name" value="SAUR_fam"/>
</dbReference>
<evidence type="ECO:0000256" key="1">
    <source>
        <dbReference type="ARBA" id="ARBA00006974"/>
    </source>
</evidence>
<gene>
    <name evidence="2" type="ORF">QJS10_CPA09g00952</name>
</gene>
<reference evidence="2" key="1">
    <citation type="journal article" date="2023" name="Nat. Commun.">
        <title>Diploid and tetraploid genomes of Acorus and the evolution of monocots.</title>
        <authorList>
            <person name="Ma L."/>
            <person name="Liu K.W."/>
            <person name="Li Z."/>
            <person name="Hsiao Y.Y."/>
            <person name="Qi Y."/>
            <person name="Fu T."/>
            <person name="Tang G.D."/>
            <person name="Zhang D."/>
            <person name="Sun W.H."/>
            <person name="Liu D.K."/>
            <person name="Li Y."/>
            <person name="Chen G.Z."/>
            <person name="Liu X.D."/>
            <person name="Liao X.Y."/>
            <person name="Jiang Y.T."/>
            <person name="Yu X."/>
            <person name="Hao Y."/>
            <person name="Huang J."/>
            <person name="Zhao X.W."/>
            <person name="Ke S."/>
            <person name="Chen Y.Y."/>
            <person name="Wu W.L."/>
            <person name="Hsu J.L."/>
            <person name="Lin Y.F."/>
            <person name="Huang M.D."/>
            <person name="Li C.Y."/>
            <person name="Huang L."/>
            <person name="Wang Z.W."/>
            <person name="Zhao X."/>
            <person name="Zhong W.Y."/>
            <person name="Peng D.H."/>
            <person name="Ahmad S."/>
            <person name="Lan S."/>
            <person name="Zhang J.S."/>
            <person name="Tsai W.C."/>
            <person name="Van de Peer Y."/>
            <person name="Liu Z.J."/>
        </authorList>
    </citation>
    <scope>NUCLEOTIDE SEQUENCE</scope>
    <source>
        <strain evidence="2">CP</strain>
    </source>
</reference>
<sequence>MGWVERVWQRVEWKGSMGSRMGYVPLIVGRWGDDEGGTLFMVRTRLINHPLVVGLLEMAAGEIGYEHRGMIRVPCDVEQFRRTIDLVVEGD</sequence>
<dbReference type="Pfam" id="PF02519">
    <property type="entry name" value="Auxin_inducible"/>
    <property type="match status" value="1"/>
</dbReference>
<organism evidence="2 3">
    <name type="scientific">Acorus calamus</name>
    <name type="common">Sweet flag</name>
    <dbReference type="NCBI Taxonomy" id="4465"/>
    <lineage>
        <taxon>Eukaryota</taxon>
        <taxon>Viridiplantae</taxon>
        <taxon>Streptophyta</taxon>
        <taxon>Embryophyta</taxon>
        <taxon>Tracheophyta</taxon>
        <taxon>Spermatophyta</taxon>
        <taxon>Magnoliopsida</taxon>
        <taxon>Liliopsida</taxon>
        <taxon>Acoraceae</taxon>
        <taxon>Acorus</taxon>
    </lineage>
</organism>
<evidence type="ECO:0000313" key="3">
    <source>
        <dbReference type="Proteomes" id="UP001180020"/>
    </source>
</evidence>
<evidence type="ECO:0000313" key="2">
    <source>
        <dbReference type="EMBL" id="KAK1307681.1"/>
    </source>
</evidence>
<dbReference type="GO" id="GO:0009733">
    <property type="term" value="P:response to auxin"/>
    <property type="evidence" value="ECO:0007669"/>
    <property type="project" value="InterPro"/>
</dbReference>
<name>A0AAV9E3H0_ACOCL</name>
<dbReference type="AlphaFoldDB" id="A0AAV9E3H0"/>
<reference evidence="2" key="2">
    <citation type="submission" date="2023-06" db="EMBL/GenBank/DDBJ databases">
        <authorList>
            <person name="Ma L."/>
            <person name="Liu K.-W."/>
            <person name="Li Z."/>
            <person name="Hsiao Y.-Y."/>
            <person name="Qi Y."/>
            <person name="Fu T."/>
            <person name="Tang G."/>
            <person name="Zhang D."/>
            <person name="Sun W.-H."/>
            <person name="Liu D.-K."/>
            <person name="Li Y."/>
            <person name="Chen G.-Z."/>
            <person name="Liu X.-D."/>
            <person name="Liao X.-Y."/>
            <person name="Jiang Y.-T."/>
            <person name="Yu X."/>
            <person name="Hao Y."/>
            <person name="Huang J."/>
            <person name="Zhao X.-W."/>
            <person name="Ke S."/>
            <person name="Chen Y.-Y."/>
            <person name="Wu W.-L."/>
            <person name="Hsu J.-L."/>
            <person name="Lin Y.-F."/>
            <person name="Huang M.-D."/>
            <person name="Li C.-Y."/>
            <person name="Huang L."/>
            <person name="Wang Z.-W."/>
            <person name="Zhao X."/>
            <person name="Zhong W.-Y."/>
            <person name="Peng D.-H."/>
            <person name="Ahmad S."/>
            <person name="Lan S."/>
            <person name="Zhang J.-S."/>
            <person name="Tsai W.-C."/>
            <person name="Van De Peer Y."/>
            <person name="Liu Z.-J."/>
        </authorList>
    </citation>
    <scope>NUCLEOTIDE SEQUENCE</scope>
    <source>
        <strain evidence="2">CP</strain>
        <tissue evidence="2">Leaves</tissue>
    </source>
</reference>
<accession>A0AAV9E3H0</accession>
<protein>
    <submittedName>
        <fullName evidence="2">Uncharacterized protein</fullName>
    </submittedName>
</protein>
<proteinExistence type="inferred from homology"/>
<dbReference type="PANTHER" id="PTHR31374">
    <property type="entry name" value="AUXIN-INDUCED PROTEIN-LIKE-RELATED"/>
    <property type="match status" value="1"/>
</dbReference>
<keyword evidence="3" id="KW-1185">Reference proteome</keyword>
<dbReference type="Proteomes" id="UP001180020">
    <property type="component" value="Unassembled WGS sequence"/>
</dbReference>
<comment type="caution">
    <text evidence="2">The sequence shown here is derived from an EMBL/GenBank/DDBJ whole genome shotgun (WGS) entry which is preliminary data.</text>
</comment>